<reference evidence="2 3" key="1">
    <citation type="journal article" date="2015" name="Genome Biol. Evol.">
        <title>Comparative Genomics of a Bacterivorous Green Alga Reveals Evolutionary Causalities and Consequences of Phago-Mixotrophic Mode of Nutrition.</title>
        <authorList>
            <person name="Burns J.A."/>
            <person name="Paasch A."/>
            <person name="Narechania A."/>
            <person name="Kim E."/>
        </authorList>
    </citation>
    <scope>NUCLEOTIDE SEQUENCE [LARGE SCALE GENOMIC DNA]</scope>
    <source>
        <strain evidence="2 3">PLY_AMNH</strain>
    </source>
</reference>
<comment type="caution">
    <text evidence="2">The sequence shown here is derived from an EMBL/GenBank/DDBJ whole genome shotgun (WGS) entry which is preliminary data.</text>
</comment>
<accession>A0AAE0BYS1</accession>
<feature type="region of interest" description="Disordered" evidence="1">
    <location>
        <begin position="328"/>
        <end position="349"/>
    </location>
</feature>
<sequence>MMRILKAACMLTIQKGILRLVRNMAENNTVLKWAASTEGPAAGRTRKKKGCTRISGAKLLKLIKTGNKLMLVRTRNINVAIAAVREGTPVNKRRILKRLCERVGRTRRQTKVHPNLNATGGGAHNAEDDYRFDTTTAGRFANKGQLSTYQMLQTHMPHEEKPLTALLLGGLRESLAPGTPHTKLTVQKLKRSITPYSIAVCDGKHWRKILAGASNQGGYEIWTYDSLKGHFKGVDRDFKRMHSEARTWATHLGTQLGEEVQVRQMDMCQQAKHDSHSYGVWASMAAASWYKFHRSGAIGYWPTYYKEAIAIWGPTDAKAVRNYRTMPQSKVRKTWRNKQQLPTHTTRTT</sequence>
<evidence type="ECO:0000313" key="2">
    <source>
        <dbReference type="EMBL" id="KAK3244335.1"/>
    </source>
</evidence>
<name>A0AAE0BYS1_9CHLO</name>
<organism evidence="2 3">
    <name type="scientific">Cymbomonas tetramitiformis</name>
    <dbReference type="NCBI Taxonomy" id="36881"/>
    <lineage>
        <taxon>Eukaryota</taxon>
        <taxon>Viridiplantae</taxon>
        <taxon>Chlorophyta</taxon>
        <taxon>Pyramimonadophyceae</taxon>
        <taxon>Pyramimonadales</taxon>
        <taxon>Pyramimonadaceae</taxon>
        <taxon>Cymbomonas</taxon>
    </lineage>
</organism>
<dbReference type="AlphaFoldDB" id="A0AAE0BYS1"/>
<proteinExistence type="predicted"/>
<protein>
    <submittedName>
        <fullName evidence="2">Uncharacterized protein</fullName>
    </submittedName>
</protein>
<evidence type="ECO:0000313" key="3">
    <source>
        <dbReference type="Proteomes" id="UP001190700"/>
    </source>
</evidence>
<feature type="compositionally biased region" description="Polar residues" evidence="1">
    <location>
        <begin position="337"/>
        <end position="349"/>
    </location>
</feature>
<evidence type="ECO:0000256" key="1">
    <source>
        <dbReference type="SAM" id="MobiDB-lite"/>
    </source>
</evidence>
<dbReference type="EMBL" id="LGRX02031969">
    <property type="protein sequence ID" value="KAK3244335.1"/>
    <property type="molecule type" value="Genomic_DNA"/>
</dbReference>
<keyword evidence="3" id="KW-1185">Reference proteome</keyword>
<gene>
    <name evidence="2" type="ORF">CYMTET_46044</name>
</gene>
<dbReference type="Proteomes" id="UP001190700">
    <property type="component" value="Unassembled WGS sequence"/>
</dbReference>